<protein>
    <submittedName>
        <fullName evidence="1">Uncharacterized protein</fullName>
    </submittedName>
</protein>
<name>A0AAD9JRT9_RIDPI</name>
<proteinExistence type="predicted"/>
<dbReference type="Proteomes" id="UP001209878">
    <property type="component" value="Unassembled WGS sequence"/>
</dbReference>
<gene>
    <name evidence="1" type="ORF">NP493_1830g00008</name>
</gene>
<sequence length="167" mass="19253">MEFIAVAKLWYSTPQVYARTFPMVLSEQCQPAVLSTDVPCGVTRRWDNLQCTNAYRDILHSKLSSMHILTYVANDDSGAVQGLVDSYIVQLNDAMHDAVTEAGCKQKHCNKPKTYWCPELSHLRDRKRFWWRLWNDNEGLVAGPCMKRTNISKRCSDVAVRRSLREQ</sequence>
<evidence type="ECO:0000313" key="2">
    <source>
        <dbReference type="Proteomes" id="UP001209878"/>
    </source>
</evidence>
<dbReference type="EMBL" id="JAODUO010001831">
    <property type="protein sequence ID" value="KAK2158007.1"/>
    <property type="molecule type" value="Genomic_DNA"/>
</dbReference>
<accession>A0AAD9JRT9</accession>
<organism evidence="1 2">
    <name type="scientific">Ridgeia piscesae</name>
    <name type="common">Tubeworm</name>
    <dbReference type="NCBI Taxonomy" id="27915"/>
    <lineage>
        <taxon>Eukaryota</taxon>
        <taxon>Metazoa</taxon>
        <taxon>Spiralia</taxon>
        <taxon>Lophotrochozoa</taxon>
        <taxon>Annelida</taxon>
        <taxon>Polychaeta</taxon>
        <taxon>Sedentaria</taxon>
        <taxon>Canalipalpata</taxon>
        <taxon>Sabellida</taxon>
        <taxon>Siboglinidae</taxon>
        <taxon>Ridgeia</taxon>
    </lineage>
</organism>
<dbReference type="AlphaFoldDB" id="A0AAD9JRT9"/>
<comment type="caution">
    <text evidence="1">The sequence shown here is derived from an EMBL/GenBank/DDBJ whole genome shotgun (WGS) entry which is preliminary data.</text>
</comment>
<evidence type="ECO:0000313" key="1">
    <source>
        <dbReference type="EMBL" id="KAK2158007.1"/>
    </source>
</evidence>
<keyword evidence="2" id="KW-1185">Reference proteome</keyword>
<reference evidence="1" key="1">
    <citation type="journal article" date="2023" name="Mol. Biol. Evol.">
        <title>Third-Generation Sequencing Reveals the Adaptive Role of the Epigenome in Three Deep-Sea Polychaetes.</title>
        <authorList>
            <person name="Perez M."/>
            <person name="Aroh O."/>
            <person name="Sun Y."/>
            <person name="Lan Y."/>
            <person name="Juniper S.K."/>
            <person name="Young C.R."/>
            <person name="Angers B."/>
            <person name="Qian P.Y."/>
        </authorList>
    </citation>
    <scope>NUCLEOTIDE SEQUENCE</scope>
    <source>
        <strain evidence="1">R07B-5</strain>
    </source>
</reference>